<keyword evidence="2" id="KW-0547">Nucleotide-binding</keyword>
<dbReference type="SUPFAM" id="SSF52540">
    <property type="entry name" value="P-loop containing nucleoside triphosphate hydrolases"/>
    <property type="match status" value="1"/>
</dbReference>
<dbReference type="Pfam" id="PF00071">
    <property type="entry name" value="Ras"/>
    <property type="match status" value="1"/>
</dbReference>
<dbReference type="PROSITE" id="PS51421">
    <property type="entry name" value="RAS"/>
    <property type="match status" value="1"/>
</dbReference>
<dbReference type="PANTHER" id="PTHR47980">
    <property type="entry name" value="LD44762P"/>
    <property type="match status" value="1"/>
</dbReference>
<dbReference type="InterPro" id="IPR027417">
    <property type="entry name" value="P-loop_NTPase"/>
</dbReference>
<evidence type="ECO:0000256" key="3">
    <source>
        <dbReference type="ARBA" id="ARBA00023134"/>
    </source>
</evidence>
<dbReference type="PRINTS" id="PR00449">
    <property type="entry name" value="RASTRNSFRMNG"/>
</dbReference>
<evidence type="ECO:0000256" key="2">
    <source>
        <dbReference type="ARBA" id="ARBA00022741"/>
    </source>
</evidence>
<comment type="caution">
    <text evidence="5">The sequence shown here is derived from an EMBL/GenBank/DDBJ whole genome shotgun (WGS) entry which is preliminary data.</text>
</comment>
<name>A0A1R2BMZ6_9CILI</name>
<dbReference type="InterPro" id="IPR050305">
    <property type="entry name" value="Small_GTPase_Rab"/>
</dbReference>
<dbReference type="SMART" id="SM00173">
    <property type="entry name" value="RAS"/>
    <property type="match status" value="1"/>
</dbReference>
<protein>
    <submittedName>
        <fullName evidence="5">Uncharacterized protein</fullName>
    </submittedName>
</protein>
<dbReference type="EMBL" id="MPUH01000537">
    <property type="protein sequence ID" value="OMJ78138.1"/>
    <property type="molecule type" value="Genomic_DNA"/>
</dbReference>
<dbReference type="SMART" id="SM00174">
    <property type="entry name" value="RHO"/>
    <property type="match status" value="1"/>
</dbReference>
<keyword evidence="6" id="KW-1185">Reference proteome</keyword>
<dbReference type="PROSITE" id="PS51419">
    <property type="entry name" value="RAB"/>
    <property type="match status" value="1"/>
</dbReference>
<evidence type="ECO:0000256" key="4">
    <source>
        <dbReference type="ARBA" id="ARBA00023288"/>
    </source>
</evidence>
<evidence type="ECO:0000256" key="1">
    <source>
        <dbReference type="ARBA" id="ARBA00006270"/>
    </source>
</evidence>
<comment type="similarity">
    <text evidence="1">Belongs to the small GTPase superfamily. Rab family.</text>
</comment>
<gene>
    <name evidence="5" type="ORF">SteCoe_22110</name>
</gene>
<organism evidence="5 6">
    <name type="scientific">Stentor coeruleus</name>
    <dbReference type="NCBI Taxonomy" id="5963"/>
    <lineage>
        <taxon>Eukaryota</taxon>
        <taxon>Sar</taxon>
        <taxon>Alveolata</taxon>
        <taxon>Ciliophora</taxon>
        <taxon>Postciliodesmatophora</taxon>
        <taxon>Heterotrichea</taxon>
        <taxon>Heterotrichida</taxon>
        <taxon>Stentoridae</taxon>
        <taxon>Stentor</taxon>
    </lineage>
</organism>
<sequence length="176" mass="20004">MLNFVGKSFRPTHINTIGIDKEQRDFEYEGKIVPVVVWDTAGQEKYRGALPKQLFKRIHGVLLVYDINNHSTFNSVSSWMELIKADAPEDTAIVLVANKIDLEHRVNENEGRDLAKLYRIPFIMTSAKQGLNIEEAFRELMKLVLTKNPAILSTLKSSTIDLDDTPRNNKNCCSRG</sequence>
<dbReference type="InterPro" id="IPR001806">
    <property type="entry name" value="Small_GTPase"/>
</dbReference>
<dbReference type="AlphaFoldDB" id="A0A1R2BMZ6"/>
<reference evidence="5 6" key="1">
    <citation type="submission" date="2016-11" db="EMBL/GenBank/DDBJ databases">
        <title>The macronuclear genome of Stentor coeruleus: a giant cell with tiny introns.</title>
        <authorList>
            <person name="Slabodnick M."/>
            <person name="Ruby J.G."/>
            <person name="Reiff S.B."/>
            <person name="Swart E.C."/>
            <person name="Gosai S."/>
            <person name="Prabakaran S."/>
            <person name="Witkowska E."/>
            <person name="Larue G.E."/>
            <person name="Fisher S."/>
            <person name="Freeman R.M."/>
            <person name="Gunawardena J."/>
            <person name="Chu W."/>
            <person name="Stover N.A."/>
            <person name="Gregory B.D."/>
            <person name="Nowacki M."/>
            <person name="Derisi J."/>
            <person name="Roy S.W."/>
            <person name="Marshall W.F."/>
            <person name="Sood P."/>
        </authorList>
    </citation>
    <scope>NUCLEOTIDE SEQUENCE [LARGE SCALE GENOMIC DNA]</scope>
    <source>
        <strain evidence="5">WM001</strain>
    </source>
</reference>
<proteinExistence type="inferred from homology"/>
<dbReference type="CDD" id="cd00154">
    <property type="entry name" value="Rab"/>
    <property type="match status" value="1"/>
</dbReference>
<dbReference type="InterPro" id="IPR005225">
    <property type="entry name" value="Small_GTP-bd"/>
</dbReference>
<dbReference type="OrthoDB" id="5976022at2759"/>
<dbReference type="Gene3D" id="3.40.50.300">
    <property type="entry name" value="P-loop containing nucleotide triphosphate hydrolases"/>
    <property type="match status" value="1"/>
</dbReference>
<evidence type="ECO:0000313" key="6">
    <source>
        <dbReference type="Proteomes" id="UP000187209"/>
    </source>
</evidence>
<dbReference type="NCBIfam" id="TIGR00231">
    <property type="entry name" value="small_GTP"/>
    <property type="match status" value="1"/>
</dbReference>
<keyword evidence="3" id="KW-0342">GTP-binding</keyword>
<dbReference type="GO" id="GO:0003924">
    <property type="term" value="F:GTPase activity"/>
    <property type="evidence" value="ECO:0007669"/>
    <property type="project" value="InterPro"/>
</dbReference>
<evidence type="ECO:0000313" key="5">
    <source>
        <dbReference type="EMBL" id="OMJ78138.1"/>
    </source>
</evidence>
<dbReference type="SMART" id="SM00175">
    <property type="entry name" value="RAB"/>
    <property type="match status" value="1"/>
</dbReference>
<dbReference type="Proteomes" id="UP000187209">
    <property type="component" value="Unassembled WGS sequence"/>
</dbReference>
<dbReference type="GO" id="GO:0005525">
    <property type="term" value="F:GTP binding"/>
    <property type="evidence" value="ECO:0007669"/>
    <property type="project" value="UniProtKB-KW"/>
</dbReference>
<keyword evidence="4" id="KW-0449">Lipoprotein</keyword>
<accession>A0A1R2BMZ6</accession>
<dbReference type="FunFam" id="3.40.50.300:FF:001447">
    <property type="entry name" value="Ras-related protein Rab-1B"/>
    <property type="match status" value="1"/>
</dbReference>